<evidence type="ECO:0000256" key="4">
    <source>
        <dbReference type="ARBA" id="ARBA00023027"/>
    </source>
</evidence>
<dbReference type="EMBL" id="VOSL01000059">
    <property type="protein sequence ID" value="TXD33834.1"/>
    <property type="molecule type" value="Genomic_DNA"/>
</dbReference>
<dbReference type="SUPFAM" id="SSF51730">
    <property type="entry name" value="FAD-linked oxidoreductase"/>
    <property type="match status" value="1"/>
</dbReference>
<dbReference type="Proteomes" id="UP000321046">
    <property type="component" value="Unassembled WGS sequence"/>
</dbReference>
<feature type="domain" description="Proline utilization A N-terminal" evidence="11">
    <location>
        <begin position="6"/>
        <end position="118"/>
    </location>
</feature>
<dbReference type="InterPro" id="IPR041514">
    <property type="entry name" value="PutA_N"/>
</dbReference>
<dbReference type="InterPro" id="IPR029041">
    <property type="entry name" value="FAD-linked_oxidoreductase-like"/>
</dbReference>
<dbReference type="InterPro" id="IPR025703">
    <property type="entry name" value="Bifunct_PutA"/>
</dbReference>
<feature type="domain" description="Aldehyde dehydrogenase" evidence="9">
    <location>
        <begin position="514"/>
        <end position="976"/>
    </location>
</feature>
<dbReference type="GO" id="GO:0010133">
    <property type="term" value="P:L-proline catabolic process to L-glutamate"/>
    <property type="evidence" value="ECO:0007669"/>
    <property type="project" value="UniProtKB-UniPathway"/>
</dbReference>
<evidence type="ECO:0000256" key="5">
    <source>
        <dbReference type="ARBA" id="ARBA00032259"/>
    </source>
</evidence>
<dbReference type="Gene3D" id="3.20.20.220">
    <property type="match status" value="1"/>
</dbReference>
<dbReference type="FunFam" id="3.40.605.10:FF:000045">
    <property type="entry name" value="1-pyrroline-5-carboxylate dehydrogenase 1"/>
    <property type="match status" value="1"/>
</dbReference>
<dbReference type="InterPro" id="IPR050485">
    <property type="entry name" value="Proline_metab_enzyme"/>
</dbReference>
<dbReference type="InterPro" id="IPR016162">
    <property type="entry name" value="Ald_DH_N"/>
</dbReference>
<evidence type="ECO:0000259" key="11">
    <source>
        <dbReference type="Pfam" id="PF18083"/>
    </source>
</evidence>
<dbReference type="InterPro" id="IPR016163">
    <property type="entry name" value="Ald_DH_C"/>
</dbReference>
<dbReference type="GO" id="GO:0003842">
    <property type="term" value="F:L-glutamate gamma-semialdehyde dehydrogenase activity"/>
    <property type="evidence" value="ECO:0007669"/>
    <property type="project" value="UniProtKB-EC"/>
</dbReference>
<evidence type="ECO:0000256" key="3">
    <source>
        <dbReference type="ARBA" id="ARBA00023002"/>
    </source>
</evidence>
<dbReference type="Pfam" id="PF00171">
    <property type="entry name" value="Aldedh"/>
    <property type="match status" value="1"/>
</dbReference>
<keyword evidence="3 12" id="KW-0560">Oxidoreductase</keyword>
<comment type="pathway">
    <text evidence="1">Amino-acid degradation; L-proline degradation into L-glutamate; L-glutamate from L-proline: step 2/2.</text>
</comment>
<dbReference type="InterPro" id="IPR015590">
    <property type="entry name" value="Aldehyde_DH_dom"/>
</dbReference>
<evidence type="ECO:0000256" key="8">
    <source>
        <dbReference type="PIRSR" id="PIRSR000197-1"/>
    </source>
</evidence>
<dbReference type="PANTHER" id="PTHR42862:SF1">
    <property type="entry name" value="DELTA-1-PYRROLINE-5-CARBOXYLATE DEHYDROGENASE 2, ISOFORM A-RELATED"/>
    <property type="match status" value="1"/>
</dbReference>
<feature type="domain" description="Proline dehydrogenase" evidence="10">
    <location>
        <begin position="128"/>
        <end position="432"/>
    </location>
</feature>
<comment type="catalytic activity">
    <reaction evidence="6">
        <text>L-glutamate 5-semialdehyde + NAD(+) + H2O = L-glutamate + NADH + 2 H(+)</text>
        <dbReference type="Rhea" id="RHEA:30235"/>
        <dbReference type="ChEBI" id="CHEBI:15377"/>
        <dbReference type="ChEBI" id="CHEBI:15378"/>
        <dbReference type="ChEBI" id="CHEBI:29985"/>
        <dbReference type="ChEBI" id="CHEBI:57540"/>
        <dbReference type="ChEBI" id="CHEBI:57945"/>
        <dbReference type="ChEBI" id="CHEBI:58066"/>
        <dbReference type="EC" id="1.2.1.88"/>
    </reaction>
</comment>
<feature type="active site" evidence="8">
    <location>
        <position position="752"/>
    </location>
</feature>
<dbReference type="Gene3D" id="3.40.605.10">
    <property type="entry name" value="Aldehyde Dehydrogenase, Chain A, domain 1"/>
    <property type="match status" value="1"/>
</dbReference>
<gene>
    <name evidence="12" type="primary">pruA</name>
    <name evidence="12" type="ORF">FRC96_15310</name>
</gene>
<dbReference type="NCBIfam" id="NF002852">
    <property type="entry name" value="PRK03137.1"/>
    <property type="match status" value="1"/>
</dbReference>
<protein>
    <recommendedName>
        <fullName evidence="5">L-glutamate gamma-semialdehyde dehydrogenase</fullName>
        <ecNumber evidence="2">1.2.1.88</ecNumber>
    </recommendedName>
    <alternativeName>
        <fullName evidence="5">L-glutamate gamma-semialdehyde dehydrogenase</fullName>
    </alternativeName>
</protein>
<reference evidence="12 13" key="1">
    <citation type="submission" date="2019-08" db="EMBL/GenBank/DDBJ databases">
        <title>Bradymonadales sp. TMQ2.</title>
        <authorList>
            <person name="Liang Q."/>
        </authorList>
    </citation>
    <scope>NUCLEOTIDE SEQUENCE [LARGE SCALE GENOMIC DNA]</scope>
    <source>
        <strain evidence="12 13">TMQ2</strain>
    </source>
</reference>
<dbReference type="Pfam" id="PF01619">
    <property type="entry name" value="Pro_dh"/>
    <property type="match status" value="1"/>
</dbReference>
<dbReference type="CDD" id="cd07124">
    <property type="entry name" value="ALDH_PutA-P5CDH-RocA"/>
    <property type="match status" value="1"/>
</dbReference>
<dbReference type="PIRSF" id="PIRSF000197">
    <property type="entry name" value="Bifunct_PutA"/>
    <property type="match status" value="1"/>
</dbReference>
<name>A0A5C6X2U9_9DELT</name>
<feature type="active site" evidence="8">
    <location>
        <position position="786"/>
    </location>
</feature>
<dbReference type="GO" id="GO:0003700">
    <property type="term" value="F:DNA-binding transcription factor activity"/>
    <property type="evidence" value="ECO:0007669"/>
    <property type="project" value="InterPro"/>
</dbReference>
<dbReference type="OrthoDB" id="9762913at2"/>
<comment type="similarity">
    <text evidence="7">Belongs to the aldehyde dehydrogenase family. RocA subfamily.</text>
</comment>
<dbReference type="NCBIfam" id="TIGR01237">
    <property type="entry name" value="D1pyr5carbox2"/>
    <property type="match status" value="1"/>
</dbReference>
<dbReference type="Pfam" id="PF18083">
    <property type="entry name" value="PutA_N"/>
    <property type="match status" value="1"/>
</dbReference>
<sequence length="991" mass="110230">MARVREKDVLELGREVFKRMKGQSPSVFRKDYWSGKMMDWSMKDEAFKVEMFRFVDVFPTLTDHVQVAEHLQEYFCRPEQDFPASFQWGLSKVKPDSRIAKMAAGQIEKQIVGMAERFIAGQNATEAIPTLEAMWKEGLCFTLDLLGESTVSEAEANDYFERYVEIIETLSQQAQSWPANPTLEQAKFGRVPRVNVSVKISSLYSQLDPIDPLGSVDAVKERLRPLFRLAAERGVFINLDLEQYRYKDLTYAVFKSLLEEPEFAGFEYAGIVAQAYLRDCEDDLKALAKWAKRRGSPVTVRLVKGAYWDYETIHAEQEGWPCPVFKKKWETDQSYERCTEVLLDNHKVLRAAIASHNVRSIAYAMAYADASRLDKSQIEFQMLYGMAEPMKAAVTSMGYRLRDYVPIGMMIPGMAYLVRRLLENTSNESWLRMSFVEGESMERLLAAPSSPDGNPAPGPEPEIESLNIKGFRNEPLRDFATARDRERMAQAVEKVRGQFGRRFDVVVANRVMPTTETLKSLNPANPSEVVGEVGSASLTDTEAALVAASRAQKRWAKTPVEERTRCVLEVARRMRERRDELAAWMVWEVGKTWREADADVCEAIDFCDYYAREMMALDTPERLGKLPGELNELQYIPRGVAAVIAPWNFPLAILTGMTMAAAVTGNAVIMKPAEQSSVIAAQLMGICQESGFPEGVIGFLPGRGEVVGQALVEDARVHTVAFTGSMEVGLKIVAQAATMAPGQAHVKHVVCEMGGKNAVIVDADADLDEAVSAVVQSAFGFQGQKCSACSRVIVHQSCYDAFKERLVEAVKSVMLGPPSLPGTKIGPVVDAEAKAKIESYIELGRQEGHLLVQREVPEGGGYYVGPTVIEGITPEHRLAQDEIFGPVLAMMRAESFEQALEMANSTRFALTGGIFSRSPSHIAQARREFEVGNLYINRGITGALVYRNPFGGFKLSGAGTKAGGPDYLLHFMTPRVVVENTMRRGFAPEID</sequence>
<evidence type="ECO:0000256" key="7">
    <source>
        <dbReference type="ARBA" id="ARBA00061617"/>
    </source>
</evidence>
<evidence type="ECO:0000256" key="6">
    <source>
        <dbReference type="ARBA" id="ARBA00048142"/>
    </source>
</evidence>
<dbReference type="FunFam" id="3.40.309.10:FF:000005">
    <property type="entry name" value="1-pyrroline-5-carboxylate dehydrogenase 1"/>
    <property type="match status" value="1"/>
</dbReference>
<dbReference type="InterPro" id="IPR016160">
    <property type="entry name" value="Ald_DH_CS_CYS"/>
</dbReference>
<dbReference type="InterPro" id="IPR002872">
    <property type="entry name" value="Proline_DH_dom"/>
</dbReference>
<dbReference type="Gene3D" id="3.40.309.10">
    <property type="entry name" value="Aldehyde Dehydrogenase, Chain A, domain 2"/>
    <property type="match status" value="1"/>
</dbReference>
<organism evidence="12 13">
    <name type="scientific">Lujinxingia vulgaris</name>
    <dbReference type="NCBI Taxonomy" id="2600176"/>
    <lineage>
        <taxon>Bacteria</taxon>
        <taxon>Deltaproteobacteria</taxon>
        <taxon>Bradymonadales</taxon>
        <taxon>Lujinxingiaceae</taxon>
        <taxon>Lujinxingia</taxon>
    </lineage>
</organism>
<dbReference type="PANTHER" id="PTHR42862">
    <property type="entry name" value="DELTA-1-PYRROLINE-5-CARBOXYLATE DEHYDROGENASE 1, ISOFORM A-RELATED"/>
    <property type="match status" value="1"/>
</dbReference>
<dbReference type="InterPro" id="IPR005932">
    <property type="entry name" value="RocA"/>
</dbReference>
<evidence type="ECO:0000313" key="13">
    <source>
        <dbReference type="Proteomes" id="UP000321046"/>
    </source>
</evidence>
<evidence type="ECO:0000259" key="10">
    <source>
        <dbReference type="Pfam" id="PF01619"/>
    </source>
</evidence>
<dbReference type="InterPro" id="IPR016161">
    <property type="entry name" value="Ald_DH/histidinol_DH"/>
</dbReference>
<evidence type="ECO:0000313" key="12">
    <source>
        <dbReference type="EMBL" id="TXD33834.1"/>
    </source>
</evidence>
<dbReference type="AlphaFoldDB" id="A0A5C6X2U9"/>
<comment type="caution">
    <text evidence="12">The sequence shown here is derived from an EMBL/GenBank/DDBJ whole genome shotgun (WGS) entry which is preliminary data.</text>
</comment>
<evidence type="ECO:0000259" key="9">
    <source>
        <dbReference type="Pfam" id="PF00171"/>
    </source>
</evidence>
<evidence type="ECO:0000256" key="2">
    <source>
        <dbReference type="ARBA" id="ARBA00012884"/>
    </source>
</evidence>
<keyword evidence="4" id="KW-0520">NAD</keyword>
<dbReference type="GO" id="GO:0004657">
    <property type="term" value="F:proline dehydrogenase activity"/>
    <property type="evidence" value="ECO:0007669"/>
    <property type="project" value="InterPro"/>
</dbReference>
<dbReference type="UniPathway" id="UPA00261">
    <property type="reaction ID" value="UER00373"/>
</dbReference>
<accession>A0A5C6X2U9</accession>
<dbReference type="RefSeq" id="WP_146975679.1">
    <property type="nucleotide sequence ID" value="NZ_VOSL01000059.1"/>
</dbReference>
<dbReference type="GO" id="GO:0009898">
    <property type="term" value="C:cytoplasmic side of plasma membrane"/>
    <property type="evidence" value="ECO:0007669"/>
    <property type="project" value="TreeGrafter"/>
</dbReference>
<dbReference type="PROSITE" id="PS00070">
    <property type="entry name" value="ALDEHYDE_DEHYDR_CYS"/>
    <property type="match status" value="1"/>
</dbReference>
<dbReference type="SUPFAM" id="SSF53720">
    <property type="entry name" value="ALDH-like"/>
    <property type="match status" value="1"/>
</dbReference>
<evidence type="ECO:0000256" key="1">
    <source>
        <dbReference type="ARBA" id="ARBA00004786"/>
    </source>
</evidence>
<proteinExistence type="inferred from homology"/>
<dbReference type="EC" id="1.2.1.88" evidence="2"/>